<dbReference type="PANTHER" id="PTHR19818">
    <property type="entry name" value="ZINC FINGER PROTEIN ZIC AND GLI"/>
    <property type="match status" value="1"/>
</dbReference>
<keyword evidence="4" id="KW-0862">Zinc</keyword>
<proteinExistence type="predicted"/>
<dbReference type="SMART" id="SM00355">
    <property type="entry name" value="ZnF_C2H2"/>
    <property type="match status" value="7"/>
</dbReference>
<reference evidence="8 9" key="1">
    <citation type="submission" date="2015-03" db="EMBL/GenBank/DDBJ databases">
        <title>Draft genome of the nematode, Opisthorchis viverrini.</title>
        <authorList>
            <person name="Mitreva M."/>
        </authorList>
    </citation>
    <scope>NUCLEOTIDE SEQUENCE [LARGE SCALE GENOMIC DNA]</scope>
    <source>
        <strain evidence="8">Khon Kaen</strain>
    </source>
</reference>
<evidence type="ECO:0000256" key="3">
    <source>
        <dbReference type="ARBA" id="ARBA00022771"/>
    </source>
</evidence>
<evidence type="ECO:0000256" key="1">
    <source>
        <dbReference type="ARBA" id="ARBA00022723"/>
    </source>
</evidence>
<feature type="domain" description="C2H2-type" evidence="7">
    <location>
        <begin position="126"/>
        <end position="154"/>
    </location>
</feature>
<evidence type="ECO:0000313" key="9">
    <source>
        <dbReference type="Proteomes" id="UP000243686"/>
    </source>
</evidence>
<feature type="domain" description="C2H2-type" evidence="7">
    <location>
        <begin position="224"/>
        <end position="251"/>
    </location>
</feature>
<evidence type="ECO:0000313" key="8">
    <source>
        <dbReference type="EMBL" id="OON23029.1"/>
    </source>
</evidence>
<accession>A0A1S8X8J3</accession>
<evidence type="ECO:0000259" key="7">
    <source>
        <dbReference type="PROSITE" id="PS50157"/>
    </source>
</evidence>
<dbReference type="InterPro" id="IPR013087">
    <property type="entry name" value="Znf_C2H2_type"/>
</dbReference>
<evidence type="ECO:0000256" key="6">
    <source>
        <dbReference type="SAM" id="MobiDB-lite"/>
    </source>
</evidence>
<feature type="compositionally biased region" description="Polar residues" evidence="6">
    <location>
        <begin position="337"/>
        <end position="356"/>
    </location>
</feature>
<protein>
    <submittedName>
        <fullName evidence="8">Zinc finger, C2H2 type</fullName>
    </submittedName>
</protein>
<dbReference type="SUPFAM" id="SSF57667">
    <property type="entry name" value="beta-beta-alpha zinc fingers"/>
    <property type="match status" value="3"/>
</dbReference>
<keyword evidence="3 5" id="KW-0863">Zinc-finger</keyword>
<dbReference type="PROSITE" id="PS00028">
    <property type="entry name" value="ZINC_FINGER_C2H2_1"/>
    <property type="match status" value="6"/>
</dbReference>
<feature type="domain" description="C2H2-type" evidence="7">
    <location>
        <begin position="315"/>
        <end position="343"/>
    </location>
</feature>
<dbReference type="InterPro" id="IPR036236">
    <property type="entry name" value="Znf_C2H2_sf"/>
</dbReference>
<dbReference type="PROSITE" id="PS50157">
    <property type="entry name" value="ZINC_FINGER_C2H2_2"/>
    <property type="match status" value="6"/>
</dbReference>
<dbReference type="FunFam" id="3.30.160.60:FF:000110">
    <property type="entry name" value="Zinc finger protein-like"/>
    <property type="match status" value="1"/>
</dbReference>
<dbReference type="Proteomes" id="UP000243686">
    <property type="component" value="Unassembled WGS sequence"/>
</dbReference>
<dbReference type="GO" id="GO:0005634">
    <property type="term" value="C:nucleus"/>
    <property type="evidence" value="ECO:0007669"/>
    <property type="project" value="UniProtKB-ARBA"/>
</dbReference>
<gene>
    <name evidence="8" type="ORF">X801_01067</name>
</gene>
<dbReference type="PANTHER" id="PTHR19818:SF139">
    <property type="entry name" value="PAIR-RULE PROTEIN ODD-PAIRED"/>
    <property type="match status" value="1"/>
</dbReference>
<dbReference type="FunFam" id="3.30.160.60:FF:002343">
    <property type="entry name" value="Zinc finger protein 33A"/>
    <property type="match status" value="1"/>
</dbReference>
<dbReference type="Gene3D" id="3.30.160.60">
    <property type="entry name" value="Classic Zinc Finger"/>
    <property type="match status" value="5"/>
</dbReference>
<dbReference type="InterPro" id="IPR050329">
    <property type="entry name" value="GLI_C2H2-zinc-finger"/>
</dbReference>
<feature type="domain" description="C2H2-type" evidence="7">
    <location>
        <begin position="98"/>
        <end position="125"/>
    </location>
</feature>
<dbReference type="Pfam" id="PF13894">
    <property type="entry name" value="zf-C2H2_4"/>
    <property type="match status" value="1"/>
</dbReference>
<dbReference type="AlphaFoldDB" id="A0A1S8X8J3"/>
<keyword evidence="1" id="KW-0479">Metal-binding</keyword>
<dbReference type="EMBL" id="KV891624">
    <property type="protein sequence ID" value="OON23029.1"/>
    <property type="molecule type" value="Genomic_DNA"/>
</dbReference>
<name>A0A1S8X8J3_OPIVI</name>
<dbReference type="GO" id="GO:0000978">
    <property type="term" value="F:RNA polymerase II cis-regulatory region sequence-specific DNA binding"/>
    <property type="evidence" value="ECO:0007669"/>
    <property type="project" value="TreeGrafter"/>
</dbReference>
<sequence>MWLPKLTRRIEKRQTFNQARGWWTDGDLANHTYASVGDTHARNSEKIRHAHKESTYQTEKRVNRIRHCEQKYAYRWGLQEHLIRVHQDKCSGKKIQQHECRMCPKTFLRRDQLIQHMRAHSGEKPFGCEICEASFSVYGNLQRHRQAIHSKTKDTQRRKISHSAQVNDSSVSRDIQWNTSEGSSDLACSISFAKKEKVLSKEKGKSVGDPLSTADGTTPSSHFSRCPVCGKTFVNNWNLRRHAVLHTNRALHECDICEQQFKHKGGLKDHRLLVHSNRDDNDCREVHRCRVCRKPFLRKDLLGQHLRAHSDERPFGCNLCGAKFTLAGNLRKHQRTLHPQESSSTESSAKPTDSHR</sequence>
<evidence type="ECO:0000256" key="5">
    <source>
        <dbReference type="PROSITE-ProRule" id="PRU00042"/>
    </source>
</evidence>
<evidence type="ECO:0000256" key="4">
    <source>
        <dbReference type="ARBA" id="ARBA00022833"/>
    </source>
</evidence>
<evidence type="ECO:0000256" key="2">
    <source>
        <dbReference type="ARBA" id="ARBA00022737"/>
    </source>
</evidence>
<dbReference type="GO" id="GO:0008270">
    <property type="term" value="F:zinc ion binding"/>
    <property type="evidence" value="ECO:0007669"/>
    <property type="project" value="UniProtKB-KW"/>
</dbReference>
<dbReference type="Pfam" id="PF00096">
    <property type="entry name" value="zf-C2H2"/>
    <property type="match status" value="2"/>
</dbReference>
<organism evidence="8 9">
    <name type="scientific">Opisthorchis viverrini</name>
    <name type="common">Southeast Asian liver fluke</name>
    <dbReference type="NCBI Taxonomy" id="6198"/>
    <lineage>
        <taxon>Eukaryota</taxon>
        <taxon>Metazoa</taxon>
        <taxon>Spiralia</taxon>
        <taxon>Lophotrochozoa</taxon>
        <taxon>Platyhelminthes</taxon>
        <taxon>Trematoda</taxon>
        <taxon>Digenea</taxon>
        <taxon>Opisthorchiida</taxon>
        <taxon>Opisthorchiata</taxon>
        <taxon>Opisthorchiidae</taxon>
        <taxon>Opisthorchis</taxon>
    </lineage>
</organism>
<dbReference type="GO" id="GO:0045944">
    <property type="term" value="P:positive regulation of transcription by RNA polymerase II"/>
    <property type="evidence" value="ECO:0007669"/>
    <property type="project" value="UniProtKB-ARBA"/>
</dbReference>
<dbReference type="GO" id="GO:0000981">
    <property type="term" value="F:DNA-binding transcription factor activity, RNA polymerase II-specific"/>
    <property type="evidence" value="ECO:0007669"/>
    <property type="project" value="TreeGrafter"/>
</dbReference>
<feature type="domain" description="C2H2-type" evidence="7">
    <location>
        <begin position="287"/>
        <end position="314"/>
    </location>
</feature>
<keyword evidence="2" id="KW-0677">Repeat</keyword>
<feature type="domain" description="C2H2-type" evidence="7">
    <location>
        <begin position="252"/>
        <end position="280"/>
    </location>
</feature>
<feature type="region of interest" description="Disordered" evidence="6">
    <location>
        <begin position="333"/>
        <end position="356"/>
    </location>
</feature>
<keyword evidence="9" id="KW-1185">Reference proteome</keyword>